<accession>A0A2B7X506</accession>
<comment type="caution">
    <text evidence="1">The sequence shown here is derived from an EMBL/GenBank/DDBJ whole genome shotgun (WGS) entry which is preliminary data.</text>
</comment>
<evidence type="ECO:0000313" key="2">
    <source>
        <dbReference type="Proteomes" id="UP000224080"/>
    </source>
</evidence>
<sequence length="291" mass="32004">MPAPSTTTTNPSPLPPRFQIRQLGPEHLQWTKAIVAHANLLNSPVWPAVYPTAIPARCLAVFRGVDYLVRHQIESGMSFGVFDTQWVYRRAESASTGGALYWDVDVDGDGDGDGDGSKGTNSTMAELLAQMDFPLVSVALSFDAFDALDMARLQPLFDALPLFPQLGAAFKARERREDAAGGGLAMPRATARGEVLQRNSTCTRADYERLGLMKGLAHWVMREAAGRGYRRIEIDPMHDAVVHVWMNPPPPFRAAKVCEVSIREFGEVVGGEVVRFEHVDQVCPRVCVVLQ</sequence>
<evidence type="ECO:0000313" key="1">
    <source>
        <dbReference type="EMBL" id="PGH03837.1"/>
    </source>
</evidence>
<dbReference type="AlphaFoldDB" id="A0A2B7X506"/>
<organism evidence="1 2">
    <name type="scientific">Blastomyces parvus</name>
    <dbReference type="NCBI Taxonomy" id="2060905"/>
    <lineage>
        <taxon>Eukaryota</taxon>
        <taxon>Fungi</taxon>
        <taxon>Dikarya</taxon>
        <taxon>Ascomycota</taxon>
        <taxon>Pezizomycotina</taxon>
        <taxon>Eurotiomycetes</taxon>
        <taxon>Eurotiomycetidae</taxon>
        <taxon>Onygenales</taxon>
        <taxon>Ajellomycetaceae</taxon>
        <taxon>Blastomyces</taxon>
    </lineage>
</organism>
<dbReference type="Proteomes" id="UP000224080">
    <property type="component" value="Unassembled WGS sequence"/>
</dbReference>
<reference evidence="1 2" key="1">
    <citation type="submission" date="2017-10" db="EMBL/GenBank/DDBJ databases">
        <title>Comparative genomics in systemic dimorphic fungi from Ajellomycetaceae.</title>
        <authorList>
            <person name="Munoz J.F."/>
            <person name="Mcewen J.G."/>
            <person name="Clay O.K."/>
            <person name="Cuomo C.A."/>
        </authorList>
    </citation>
    <scope>NUCLEOTIDE SEQUENCE [LARGE SCALE GENOMIC DNA]</scope>
    <source>
        <strain evidence="1 2">UAMH130</strain>
    </source>
</reference>
<protein>
    <recommendedName>
        <fullName evidence="3">N-acetyltransferase domain-containing protein</fullName>
    </recommendedName>
</protein>
<keyword evidence="2" id="KW-1185">Reference proteome</keyword>
<name>A0A2B7X506_9EURO</name>
<dbReference type="OrthoDB" id="5169850at2759"/>
<dbReference type="EMBL" id="PDNC01000044">
    <property type="protein sequence ID" value="PGH03837.1"/>
    <property type="molecule type" value="Genomic_DNA"/>
</dbReference>
<evidence type="ECO:0008006" key="3">
    <source>
        <dbReference type="Google" id="ProtNLM"/>
    </source>
</evidence>
<gene>
    <name evidence="1" type="ORF">GX51_03825</name>
</gene>
<proteinExistence type="predicted"/>